<accession>A0A7W8EJK5</accession>
<keyword evidence="1" id="KW-0472">Membrane</keyword>
<organism evidence="2 3">
    <name type="scientific">Nonomuraea endophytica</name>
    <dbReference type="NCBI Taxonomy" id="714136"/>
    <lineage>
        <taxon>Bacteria</taxon>
        <taxon>Bacillati</taxon>
        <taxon>Actinomycetota</taxon>
        <taxon>Actinomycetes</taxon>
        <taxon>Streptosporangiales</taxon>
        <taxon>Streptosporangiaceae</taxon>
        <taxon>Nonomuraea</taxon>
    </lineage>
</organism>
<dbReference type="AlphaFoldDB" id="A0A7W8EJK5"/>
<gene>
    <name evidence="2" type="ORF">HNR40_007106</name>
</gene>
<name>A0A7W8EJK5_9ACTN</name>
<evidence type="ECO:0000313" key="3">
    <source>
        <dbReference type="Proteomes" id="UP000568380"/>
    </source>
</evidence>
<protein>
    <recommendedName>
        <fullName evidence="4">DUF4760 domain-containing protein</fullName>
    </recommendedName>
</protein>
<sequence length="186" mass="21512">MNVGAAVTVSITVILALSGYLITYGISLRLARRKEHLEWVNRQLSEYYGPLYGLIQASDRIFRDLSSKHSFWGDGERLATEHETKVWRLWIEHAFMPLNRRMMEIVIGRADLLIEDHMPECLQELCAHVVGYEAMLVRWKEVGSFSPLRHDNASTPLFPGAALRAYISTSFLLLKKEQEQLIRRIR</sequence>
<feature type="transmembrane region" description="Helical" evidence="1">
    <location>
        <begin position="6"/>
        <end position="26"/>
    </location>
</feature>
<keyword evidence="1" id="KW-1133">Transmembrane helix</keyword>
<dbReference type="Proteomes" id="UP000568380">
    <property type="component" value="Unassembled WGS sequence"/>
</dbReference>
<keyword evidence="3" id="KW-1185">Reference proteome</keyword>
<evidence type="ECO:0000313" key="2">
    <source>
        <dbReference type="EMBL" id="MBB5081611.1"/>
    </source>
</evidence>
<dbReference type="RefSeq" id="WP_184969130.1">
    <property type="nucleotide sequence ID" value="NZ_JACHIN010000011.1"/>
</dbReference>
<proteinExistence type="predicted"/>
<evidence type="ECO:0000256" key="1">
    <source>
        <dbReference type="SAM" id="Phobius"/>
    </source>
</evidence>
<reference evidence="2 3" key="1">
    <citation type="submission" date="2020-08" db="EMBL/GenBank/DDBJ databases">
        <title>Genomic Encyclopedia of Type Strains, Phase IV (KMG-IV): sequencing the most valuable type-strain genomes for metagenomic binning, comparative biology and taxonomic classification.</title>
        <authorList>
            <person name="Goeker M."/>
        </authorList>
    </citation>
    <scope>NUCLEOTIDE SEQUENCE [LARGE SCALE GENOMIC DNA]</scope>
    <source>
        <strain evidence="2 3">DSM 45385</strain>
    </source>
</reference>
<comment type="caution">
    <text evidence="2">The sequence shown here is derived from an EMBL/GenBank/DDBJ whole genome shotgun (WGS) entry which is preliminary data.</text>
</comment>
<keyword evidence="1" id="KW-0812">Transmembrane</keyword>
<evidence type="ECO:0008006" key="4">
    <source>
        <dbReference type="Google" id="ProtNLM"/>
    </source>
</evidence>
<dbReference type="EMBL" id="JACHIN010000011">
    <property type="protein sequence ID" value="MBB5081611.1"/>
    <property type="molecule type" value="Genomic_DNA"/>
</dbReference>